<evidence type="ECO:0000313" key="2">
    <source>
        <dbReference type="EMBL" id="KZO89912.1"/>
    </source>
</evidence>
<sequence length="412" mass="46035">MLKEQHDTLAASSFNALEVVNAKQQTVQKEICEEVKVIMALKVATVLEDSAKMFADASKSLKENHREAAEAIGALRAQVKQVQDDVSRVVSEISGLAGRVDSLETSVEQNMKHVDSLGRRTDGTNNELQRIQRKLIKHRNSQNDAVQKLDVFVMEKFVAVDVALGSMTEVANYALQQPAPPGVPQSVVDDMTKRLDDTENALVEVNKTIDSLKKTRLLDMAADQESVFTDMRELRVALEEAGSRAEDTRSTLDGLVPEVQKAMEAVENHNGQVEALQKRLGEMQQEAWNAGWSAFHTKESLAVEREVWTKSMQTQKDAAELLVTRVNKLERDVEQYAIMIDTLLKYTQNSHSDHLEALASHIHLAVDSELDQRWHILERLVKQEAEKLKEEIQPAVDLAELAFGSGAPVARR</sequence>
<dbReference type="AlphaFoldDB" id="A0A167FWA7"/>
<name>A0A167FWA7_CALVF</name>
<organism evidence="2 3">
    <name type="scientific">Calocera viscosa (strain TUFC12733)</name>
    <dbReference type="NCBI Taxonomy" id="1330018"/>
    <lineage>
        <taxon>Eukaryota</taxon>
        <taxon>Fungi</taxon>
        <taxon>Dikarya</taxon>
        <taxon>Basidiomycota</taxon>
        <taxon>Agaricomycotina</taxon>
        <taxon>Dacrymycetes</taxon>
        <taxon>Dacrymycetales</taxon>
        <taxon>Dacrymycetaceae</taxon>
        <taxon>Calocera</taxon>
    </lineage>
</organism>
<dbReference type="Proteomes" id="UP000076738">
    <property type="component" value="Unassembled WGS sequence"/>
</dbReference>
<accession>A0A167FWA7</accession>
<feature type="coiled-coil region" evidence="1">
    <location>
        <begin position="259"/>
        <end position="286"/>
    </location>
</feature>
<protein>
    <submittedName>
        <fullName evidence="2">Uncharacterized protein</fullName>
    </submittedName>
</protein>
<keyword evidence="1" id="KW-0175">Coiled coil</keyword>
<dbReference type="Gene3D" id="1.20.1170.10">
    <property type="match status" value="1"/>
</dbReference>
<reference evidence="2 3" key="1">
    <citation type="journal article" date="2016" name="Mol. Biol. Evol.">
        <title>Comparative Genomics of Early-Diverging Mushroom-Forming Fungi Provides Insights into the Origins of Lignocellulose Decay Capabilities.</title>
        <authorList>
            <person name="Nagy L.G."/>
            <person name="Riley R."/>
            <person name="Tritt A."/>
            <person name="Adam C."/>
            <person name="Daum C."/>
            <person name="Floudas D."/>
            <person name="Sun H."/>
            <person name="Yadav J.S."/>
            <person name="Pangilinan J."/>
            <person name="Larsson K.H."/>
            <person name="Matsuura K."/>
            <person name="Barry K."/>
            <person name="Labutti K."/>
            <person name="Kuo R."/>
            <person name="Ohm R.A."/>
            <person name="Bhattacharya S.S."/>
            <person name="Shirouzu T."/>
            <person name="Yoshinaga Y."/>
            <person name="Martin F.M."/>
            <person name="Grigoriev I.V."/>
            <person name="Hibbett D.S."/>
        </authorList>
    </citation>
    <scope>NUCLEOTIDE SEQUENCE [LARGE SCALE GENOMIC DNA]</scope>
    <source>
        <strain evidence="2 3">TUFC12733</strain>
    </source>
</reference>
<feature type="coiled-coil region" evidence="1">
    <location>
        <begin position="188"/>
        <end position="215"/>
    </location>
</feature>
<gene>
    <name evidence="2" type="ORF">CALVIDRAFT_543144</name>
</gene>
<keyword evidence="3" id="KW-1185">Reference proteome</keyword>
<dbReference type="EMBL" id="KV417359">
    <property type="protein sequence ID" value="KZO89912.1"/>
    <property type="molecule type" value="Genomic_DNA"/>
</dbReference>
<proteinExistence type="predicted"/>
<evidence type="ECO:0000313" key="3">
    <source>
        <dbReference type="Proteomes" id="UP000076738"/>
    </source>
</evidence>
<evidence type="ECO:0000256" key="1">
    <source>
        <dbReference type="SAM" id="Coils"/>
    </source>
</evidence>